<comment type="caution">
    <text evidence="1">The sequence shown here is derived from an EMBL/GenBank/DDBJ whole genome shotgun (WGS) entry which is preliminary data.</text>
</comment>
<dbReference type="Proteomes" id="UP001157156">
    <property type="component" value="Unassembled WGS sequence"/>
</dbReference>
<proteinExistence type="predicted"/>
<evidence type="ECO:0000313" key="2">
    <source>
        <dbReference type="Proteomes" id="UP001157156"/>
    </source>
</evidence>
<protein>
    <submittedName>
        <fullName evidence="1">Uncharacterized protein</fullName>
    </submittedName>
</protein>
<gene>
    <name evidence="1" type="ORF">GCM10007931_25530</name>
</gene>
<evidence type="ECO:0000313" key="1">
    <source>
        <dbReference type="EMBL" id="GLT15578.1"/>
    </source>
</evidence>
<name>A0ABQ6ER21_9VIBR</name>
<keyword evidence="2" id="KW-1185">Reference proteome</keyword>
<reference evidence="2" key="1">
    <citation type="journal article" date="2019" name="Int. J. Syst. Evol. Microbiol.">
        <title>The Global Catalogue of Microorganisms (GCM) 10K type strain sequencing project: providing services to taxonomists for standard genome sequencing and annotation.</title>
        <authorList>
            <consortium name="The Broad Institute Genomics Platform"/>
            <consortium name="The Broad Institute Genome Sequencing Center for Infectious Disease"/>
            <person name="Wu L."/>
            <person name="Ma J."/>
        </authorList>
    </citation>
    <scope>NUCLEOTIDE SEQUENCE [LARGE SCALE GENOMIC DNA]</scope>
    <source>
        <strain evidence="2">NBRC 111146</strain>
    </source>
</reference>
<organism evidence="1 2">
    <name type="scientific">Vibrio algivorus</name>
    <dbReference type="NCBI Taxonomy" id="1667024"/>
    <lineage>
        <taxon>Bacteria</taxon>
        <taxon>Pseudomonadati</taxon>
        <taxon>Pseudomonadota</taxon>
        <taxon>Gammaproteobacteria</taxon>
        <taxon>Vibrionales</taxon>
        <taxon>Vibrionaceae</taxon>
        <taxon>Vibrio</taxon>
    </lineage>
</organism>
<dbReference type="EMBL" id="BSPV01000009">
    <property type="protein sequence ID" value="GLT15578.1"/>
    <property type="molecule type" value="Genomic_DNA"/>
</dbReference>
<sequence>MKLDRTKIEKNLEDFIQKIIYKTMHIEGTTTITAVSYLGDMRITSVTVDTIQNDEFDLEESTAIALEKCKHKTYDVLYEFEIYYLYRESGLIDSLPHQPEQY</sequence>
<accession>A0ABQ6ER21</accession>
<dbReference type="RefSeq" id="WP_089123395.1">
    <property type="nucleotide sequence ID" value="NZ_BSPV01000009.1"/>
</dbReference>